<dbReference type="InterPro" id="IPR039551">
    <property type="entry name" value="Cho/carn_acyl_trans"/>
</dbReference>
<dbReference type="Gene3D" id="3.30.559.70">
    <property type="entry name" value="Choline/Carnitine o-acyltransferase, domain 2"/>
    <property type="match status" value="1"/>
</dbReference>
<gene>
    <name evidence="8" type="ORF">VTAP4600_B0190</name>
</gene>
<evidence type="ECO:0000256" key="5">
    <source>
        <dbReference type="RuleBase" id="RU003801"/>
    </source>
</evidence>
<dbReference type="InterPro" id="IPR000542">
    <property type="entry name" value="Carn_acyl_trans"/>
</dbReference>
<evidence type="ECO:0000256" key="6">
    <source>
        <dbReference type="SAM" id="MobiDB-lite"/>
    </source>
</evidence>
<dbReference type="Pfam" id="PF00755">
    <property type="entry name" value="Carn_acyltransf"/>
    <property type="match status" value="1"/>
</dbReference>
<feature type="compositionally biased region" description="Polar residues" evidence="6">
    <location>
        <begin position="1"/>
        <end position="20"/>
    </location>
</feature>
<dbReference type="RefSeq" id="WP_231897967.1">
    <property type="nucleotide sequence ID" value="NZ_LT960612.1"/>
</dbReference>
<dbReference type="InterPro" id="IPR042231">
    <property type="entry name" value="Cho/carn_acyl_trans_2"/>
</dbReference>
<comment type="similarity">
    <text evidence="1 5">Belongs to the carnitine/choline acetyltransferase family.</text>
</comment>
<dbReference type="EMBL" id="LT960612">
    <property type="protein sequence ID" value="SON51801.1"/>
    <property type="molecule type" value="Genomic_DNA"/>
</dbReference>
<keyword evidence="9" id="KW-1185">Reference proteome</keyword>
<keyword evidence="2 5" id="KW-0808">Transferase</keyword>
<evidence type="ECO:0000256" key="1">
    <source>
        <dbReference type="ARBA" id="ARBA00005232"/>
    </source>
</evidence>
<feature type="domain" description="Choline/carnitine acyltransferase" evidence="7">
    <location>
        <begin position="29"/>
        <end position="595"/>
    </location>
</feature>
<organism evidence="8 9">
    <name type="scientific">Vibrio tapetis subsp. tapetis</name>
    <dbReference type="NCBI Taxonomy" id="1671868"/>
    <lineage>
        <taxon>Bacteria</taxon>
        <taxon>Pseudomonadati</taxon>
        <taxon>Pseudomonadota</taxon>
        <taxon>Gammaproteobacteria</taxon>
        <taxon>Vibrionales</taxon>
        <taxon>Vibrionaceae</taxon>
        <taxon>Vibrio</taxon>
    </lineage>
</organism>
<dbReference type="KEGG" id="vta:B0190"/>
<dbReference type="Proteomes" id="UP000235828">
    <property type="component" value="Chromosome B"/>
</dbReference>
<dbReference type="AlphaFoldDB" id="A0A2N8ZIU0"/>
<feature type="region of interest" description="Disordered" evidence="6">
    <location>
        <begin position="1"/>
        <end position="24"/>
    </location>
</feature>
<evidence type="ECO:0000313" key="8">
    <source>
        <dbReference type="EMBL" id="SON51801.1"/>
    </source>
</evidence>
<evidence type="ECO:0000256" key="2">
    <source>
        <dbReference type="ARBA" id="ARBA00022679"/>
    </source>
</evidence>
<dbReference type="SUPFAM" id="SSF52777">
    <property type="entry name" value="CoA-dependent acyltransferases"/>
    <property type="match status" value="2"/>
</dbReference>
<dbReference type="PANTHER" id="PTHR22589">
    <property type="entry name" value="CARNITINE O-ACYLTRANSFERASE"/>
    <property type="match status" value="1"/>
</dbReference>
<evidence type="ECO:0000259" key="7">
    <source>
        <dbReference type="Pfam" id="PF00755"/>
    </source>
</evidence>
<accession>A0A2N8ZIU0</accession>
<protein>
    <recommendedName>
        <fullName evidence="7">Choline/carnitine acyltransferase domain-containing protein</fullName>
    </recommendedName>
</protein>
<name>A0A2N8ZIU0_9VIBR</name>
<dbReference type="Gene3D" id="3.30.559.10">
    <property type="entry name" value="Chloramphenicol acetyltransferase-like domain"/>
    <property type="match status" value="1"/>
</dbReference>
<dbReference type="InterPro" id="IPR023213">
    <property type="entry name" value="CAT-like_dom_sf"/>
</dbReference>
<dbReference type="GO" id="GO:0016746">
    <property type="term" value="F:acyltransferase activity"/>
    <property type="evidence" value="ECO:0007669"/>
    <property type="project" value="UniProtKB-KW"/>
</dbReference>
<evidence type="ECO:0000313" key="9">
    <source>
        <dbReference type="Proteomes" id="UP000235828"/>
    </source>
</evidence>
<feature type="active site" description="Proton acceptor" evidence="4">
    <location>
        <position position="320"/>
    </location>
</feature>
<evidence type="ECO:0000256" key="3">
    <source>
        <dbReference type="ARBA" id="ARBA00023315"/>
    </source>
</evidence>
<keyword evidence="3 5" id="KW-0012">Acyltransferase</keyword>
<dbReference type="PROSITE" id="PS00440">
    <property type="entry name" value="ACYLTRANSF_C_2"/>
    <property type="match status" value="1"/>
</dbReference>
<evidence type="ECO:0000256" key="4">
    <source>
        <dbReference type="PIRSR" id="PIRSR600542-1"/>
    </source>
</evidence>
<sequence length="608" mass="68336">MGKTLTPNRTNHSDKSSSGSHDFPLLPTMPIPNLEETCHNFLEWSAPLLTAQQQLCTKAAVERFLADGSCSEALQSDLIEWGSSLEVRNWSSPVWKDLYLESRAPLPINSNVFYYLKSKLDEGKNSQAHIAASLISCVYQFIELVDTKSLSTDMQKDAPLCMSQYDNIFSSTRVPKSGTDELKVSASRRHIIVLHNGNVFKLQMLDESENIKSPTDLETELDQIISIADNGQNIGLLTTLQRDVWAQGRAELLSLSNQNQATMNTIEQATFAICLDQEEPEEIQDISQQLLHGIGCDRYFDKSLQFVVFRNGKTGINFEHTGVDGSVMLRLVAHVYDNIDQVFLNVHAKGNTGFESQVGDIEPLSFELNEPLSHLLESAKGRFQQHISETQTRVLGFSSFGKEQIKTFGVSPDAFVQLALQLAEYKLYGKCYSAYEAVMTRTFQEGRIDVLYTVSPESLAFINTMINVGCEIRTKQQSLVLATKKHTQRANECRTGRGVYSHFLALKYRYKMAKEKLGLTELPELFSDDGYLALTNSVVCTSTTSEYGVELAGYGPIVQNGYGIRYFIRNDSICFNMTARTKMQANLESMHFYIEQSLLEMAEVMRVK</sequence>
<proteinExistence type="inferred from homology"/>
<reference evidence="8 9" key="1">
    <citation type="submission" date="2017-10" db="EMBL/GenBank/DDBJ databases">
        <authorList>
            <person name="Banno H."/>
            <person name="Chua N.-H."/>
        </authorList>
    </citation>
    <scope>NUCLEOTIDE SEQUENCE [LARGE SCALE GENOMIC DNA]</scope>
    <source>
        <strain evidence="8">Vibrio tapetis CECT4600</strain>
    </source>
</reference>